<evidence type="ECO:0000313" key="3">
    <source>
        <dbReference type="Proteomes" id="UP001432027"/>
    </source>
</evidence>
<evidence type="ECO:0000313" key="2">
    <source>
        <dbReference type="EMBL" id="GMS80543.1"/>
    </source>
</evidence>
<dbReference type="AlphaFoldDB" id="A0AAV5SEB7"/>
<feature type="non-terminal residue" evidence="2">
    <location>
        <position position="1"/>
    </location>
</feature>
<sequence>FQMASSAFFAFILVPLILVAIALYAYRRLQRQKLGRESCAPCNGNANVMGAPLPIPSLHSAPLPVLEPSALPYSPQSVFALTTLTFPSPSSPPPYPDSVLLPSPPVTPAVPIPDVPLPPYSDRMVSVDLRDDPPPAYEDIAEKIEKNKK</sequence>
<feature type="transmembrane region" description="Helical" evidence="1">
    <location>
        <begin position="6"/>
        <end position="26"/>
    </location>
</feature>
<name>A0AAV5SEB7_9BILA</name>
<keyword evidence="1" id="KW-1133">Transmembrane helix</keyword>
<accession>A0AAV5SEB7</accession>
<proteinExistence type="predicted"/>
<organism evidence="2 3">
    <name type="scientific">Pristionchus entomophagus</name>
    <dbReference type="NCBI Taxonomy" id="358040"/>
    <lineage>
        <taxon>Eukaryota</taxon>
        <taxon>Metazoa</taxon>
        <taxon>Ecdysozoa</taxon>
        <taxon>Nematoda</taxon>
        <taxon>Chromadorea</taxon>
        <taxon>Rhabditida</taxon>
        <taxon>Rhabditina</taxon>
        <taxon>Diplogasteromorpha</taxon>
        <taxon>Diplogasteroidea</taxon>
        <taxon>Neodiplogasteridae</taxon>
        <taxon>Pristionchus</taxon>
    </lineage>
</organism>
<comment type="caution">
    <text evidence="2">The sequence shown here is derived from an EMBL/GenBank/DDBJ whole genome shotgun (WGS) entry which is preliminary data.</text>
</comment>
<dbReference type="EMBL" id="BTSX01000001">
    <property type="protein sequence ID" value="GMS80543.1"/>
    <property type="molecule type" value="Genomic_DNA"/>
</dbReference>
<evidence type="ECO:0000256" key="1">
    <source>
        <dbReference type="SAM" id="Phobius"/>
    </source>
</evidence>
<keyword evidence="1" id="KW-0812">Transmembrane</keyword>
<keyword evidence="1" id="KW-0472">Membrane</keyword>
<gene>
    <name evidence="2" type="ORF">PENTCL1PPCAC_2718</name>
</gene>
<protein>
    <submittedName>
        <fullName evidence="2">Uncharacterized protein</fullName>
    </submittedName>
</protein>
<reference evidence="2" key="1">
    <citation type="submission" date="2023-10" db="EMBL/GenBank/DDBJ databases">
        <title>Genome assembly of Pristionchus species.</title>
        <authorList>
            <person name="Yoshida K."/>
            <person name="Sommer R.J."/>
        </authorList>
    </citation>
    <scope>NUCLEOTIDE SEQUENCE</scope>
    <source>
        <strain evidence="2">RS0144</strain>
    </source>
</reference>
<dbReference type="Proteomes" id="UP001432027">
    <property type="component" value="Unassembled WGS sequence"/>
</dbReference>
<keyword evidence="3" id="KW-1185">Reference proteome</keyword>